<dbReference type="Gramene" id="PRQ37750">
    <property type="protein sequence ID" value="PRQ37750"/>
    <property type="gene ID" value="RchiOBHm_Chr4g0406071"/>
</dbReference>
<organism evidence="1 2">
    <name type="scientific">Rosa chinensis</name>
    <name type="common">China rose</name>
    <dbReference type="NCBI Taxonomy" id="74649"/>
    <lineage>
        <taxon>Eukaryota</taxon>
        <taxon>Viridiplantae</taxon>
        <taxon>Streptophyta</taxon>
        <taxon>Embryophyta</taxon>
        <taxon>Tracheophyta</taxon>
        <taxon>Spermatophyta</taxon>
        <taxon>Magnoliopsida</taxon>
        <taxon>eudicotyledons</taxon>
        <taxon>Gunneridae</taxon>
        <taxon>Pentapetalae</taxon>
        <taxon>rosids</taxon>
        <taxon>fabids</taxon>
        <taxon>Rosales</taxon>
        <taxon>Rosaceae</taxon>
        <taxon>Rosoideae</taxon>
        <taxon>Rosoideae incertae sedis</taxon>
        <taxon>Rosa</taxon>
    </lineage>
</organism>
<evidence type="ECO:0000313" key="2">
    <source>
        <dbReference type="Proteomes" id="UP000238479"/>
    </source>
</evidence>
<evidence type="ECO:0000313" key="1">
    <source>
        <dbReference type="EMBL" id="PRQ37750.1"/>
    </source>
</evidence>
<dbReference type="AlphaFoldDB" id="A0A2P6QU87"/>
<keyword evidence="2" id="KW-1185">Reference proteome</keyword>
<proteinExistence type="predicted"/>
<gene>
    <name evidence="1" type="ORF">RchiOBHm_Chr4g0406071</name>
</gene>
<name>A0A2P6QU87_ROSCH</name>
<protein>
    <submittedName>
        <fullName evidence="1">Uncharacterized protein</fullName>
    </submittedName>
</protein>
<dbReference type="Proteomes" id="UP000238479">
    <property type="component" value="Chromosome 4"/>
</dbReference>
<dbReference type="EMBL" id="PDCK01000042">
    <property type="protein sequence ID" value="PRQ37750.1"/>
    <property type="molecule type" value="Genomic_DNA"/>
</dbReference>
<comment type="caution">
    <text evidence="1">The sequence shown here is derived from an EMBL/GenBank/DDBJ whole genome shotgun (WGS) entry which is preliminary data.</text>
</comment>
<reference evidence="1 2" key="1">
    <citation type="journal article" date="2018" name="Nat. Genet.">
        <title>The Rosa genome provides new insights in the design of modern roses.</title>
        <authorList>
            <person name="Bendahmane M."/>
        </authorList>
    </citation>
    <scope>NUCLEOTIDE SEQUENCE [LARGE SCALE GENOMIC DNA]</scope>
    <source>
        <strain evidence="2">cv. Old Blush</strain>
    </source>
</reference>
<sequence>MMTLTHLNDIKRFLFGCEPCPGPLPSHPSLPSKDISLSLPSTYLPWSLRHNLQPHFLKSINRNKPMLFWNPN</sequence>
<accession>A0A2P6QU87</accession>